<dbReference type="PANTHER" id="PTHR13789:SF309">
    <property type="entry name" value="PUTATIVE (AFU_ORTHOLOGUE AFUA_6G14510)-RELATED"/>
    <property type="match status" value="1"/>
</dbReference>
<dbReference type="InterPro" id="IPR002938">
    <property type="entry name" value="FAD-bd"/>
</dbReference>
<dbReference type="Pfam" id="PF01494">
    <property type="entry name" value="FAD_binding_3"/>
    <property type="match status" value="1"/>
</dbReference>
<reference evidence="4 5" key="1">
    <citation type="submission" date="2018-02" db="EMBL/GenBank/DDBJ databases">
        <authorList>
            <person name="Dubost A."/>
        </authorList>
    </citation>
    <scope>NUCLEOTIDE SEQUENCE [LARGE SCALE GENOMIC DNA]</scope>
    <source>
        <strain evidence="5">JV551A3</strain>
    </source>
</reference>
<accession>A0AAQ1PAK3</accession>
<dbReference type="NCBIfam" id="NF005313">
    <property type="entry name" value="PRK06847.1"/>
    <property type="match status" value="1"/>
</dbReference>
<evidence type="ECO:0000313" key="4">
    <source>
        <dbReference type="EMBL" id="SPO62105.1"/>
    </source>
</evidence>
<evidence type="ECO:0000259" key="3">
    <source>
        <dbReference type="Pfam" id="PF01494"/>
    </source>
</evidence>
<dbReference type="PRINTS" id="PR00420">
    <property type="entry name" value="RNGMNOXGNASE"/>
</dbReference>
<evidence type="ECO:0000256" key="1">
    <source>
        <dbReference type="ARBA" id="ARBA00023002"/>
    </source>
</evidence>
<evidence type="ECO:0000313" key="5">
    <source>
        <dbReference type="Proteomes" id="UP000294335"/>
    </source>
</evidence>
<dbReference type="EMBL" id="OPYN01000164">
    <property type="protein sequence ID" value="SPO62105.1"/>
    <property type="molecule type" value="Genomic_DNA"/>
</dbReference>
<dbReference type="Proteomes" id="UP000294335">
    <property type="component" value="Unassembled WGS sequence"/>
</dbReference>
<protein>
    <submittedName>
        <fullName evidence="4">Monooxygenase FAD-binding protein</fullName>
    </submittedName>
</protein>
<keyword evidence="2 4" id="KW-0503">Monooxygenase</keyword>
<keyword evidence="5" id="KW-1185">Reference proteome</keyword>
<comment type="caution">
    <text evidence="4">The sequence shown here is derived from an EMBL/GenBank/DDBJ whole genome shotgun (WGS) entry which is preliminary data.</text>
</comment>
<dbReference type="Gene3D" id="3.50.50.60">
    <property type="entry name" value="FAD/NAD(P)-binding domain"/>
    <property type="match status" value="1"/>
</dbReference>
<dbReference type="PANTHER" id="PTHR13789">
    <property type="entry name" value="MONOOXYGENASE"/>
    <property type="match status" value="1"/>
</dbReference>
<proteinExistence type="predicted"/>
<name>A0AAQ1PAK3_9PSED</name>
<sequence>MSDVKRVLIVGCGIGGATAAYTLARIGLSVHCVDIAPKSSAAGTGICLLHNTLRALRAVELDGHCLESGLLFERFRQFDAAGNQTAVNPTPPGIGIRRPDLAHTLESAAIAAGATIEFGVTVTELEERANHVEVTFSNGSRGEYDIVVAADGTYSKTRRKVFGPDFEPEFVGQSGWRFSAPRQPDHDGFFLFRNNKGVAVGAIPTAQDTCYLFFLEGSQQHLHMPDDQLDTLLRERLAEYSAPLVRAALDQVTGPERVLFRPFDVRLMPGPWWHRGRVVLLGDAAHAPTPQLTSGGGLAIEDAVVLAECLSAPGTAMDALEAYSRRRIPRVKRVWEASRQLSQWERDDPLGNAEKSAALLLDTYRFLGEPM</sequence>
<dbReference type="AlphaFoldDB" id="A0AAQ1PAK3"/>
<dbReference type="GO" id="GO:0071949">
    <property type="term" value="F:FAD binding"/>
    <property type="evidence" value="ECO:0007669"/>
    <property type="project" value="InterPro"/>
</dbReference>
<evidence type="ECO:0000256" key="2">
    <source>
        <dbReference type="ARBA" id="ARBA00023033"/>
    </source>
</evidence>
<feature type="domain" description="FAD-binding" evidence="3">
    <location>
        <begin position="6"/>
        <end position="337"/>
    </location>
</feature>
<dbReference type="InterPro" id="IPR050493">
    <property type="entry name" value="FAD-dep_Monooxygenase_BioMet"/>
</dbReference>
<dbReference type="SUPFAM" id="SSF51905">
    <property type="entry name" value="FAD/NAD(P)-binding domain"/>
    <property type="match status" value="1"/>
</dbReference>
<dbReference type="GO" id="GO:0004497">
    <property type="term" value="F:monooxygenase activity"/>
    <property type="evidence" value="ECO:0007669"/>
    <property type="project" value="UniProtKB-KW"/>
</dbReference>
<gene>
    <name evidence="4" type="ORF">JV551A3_V1_1640181</name>
</gene>
<organism evidence="4 5">
    <name type="scientific">Pseudomonas inefficax</name>
    <dbReference type="NCBI Taxonomy" id="2078786"/>
    <lineage>
        <taxon>Bacteria</taxon>
        <taxon>Pseudomonadati</taxon>
        <taxon>Pseudomonadota</taxon>
        <taxon>Gammaproteobacteria</taxon>
        <taxon>Pseudomonadales</taxon>
        <taxon>Pseudomonadaceae</taxon>
        <taxon>Pseudomonas</taxon>
    </lineage>
</organism>
<dbReference type="InterPro" id="IPR036188">
    <property type="entry name" value="FAD/NAD-bd_sf"/>
</dbReference>
<dbReference type="RefSeq" id="WP_133971240.1">
    <property type="nucleotide sequence ID" value="NZ_OPYN01000164.1"/>
</dbReference>
<keyword evidence="1" id="KW-0560">Oxidoreductase</keyword>